<protein>
    <submittedName>
        <fullName evidence="4">Flavin reductase family protein</fullName>
    </submittedName>
</protein>
<feature type="domain" description="Flavin reductase like" evidence="3">
    <location>
        <begin position="14"/>
        <end position="157"/>
    </location>
</feature>
<dbReference type="GO" id="GO:0010181">
    <property type="term" value="F:FMN binding"/>
    <property type="evidence" value="ECO:0007669"/>
    <property type="project" value="InterPro"/>
</dbReference>
<dbReference type="Gene3D" id="2.30.110.10">
    <property type="entry name" value="Electron Transport, Fmn-binding Protein, Chain A"/>
    <property type="match status" value="1"/>
</dbReference>
<dbReference type="GO" id="GO:0042602">
    <property type="term" value="F:riboflavin reductase (NADPH) activity"/>
    <property type="evidence" value="ECO:0007669"/>
    <property type="project" value="TreeGrafter"/>
</dbReference>
<name>A0A850H6V9_9SPHN</name>
<dbReference type="InterPro" id="IPR002563">
    <property type="entry name" value="Flavin_Rdtase-like_dom"/>
</dbReference>
<dbReference type="PANTHER" id="PTHR30466">
    <property type="entry name" value="FLAVIN REDUCTASE"/>
    <property type="match status" value="1"/>
</dbReference>
<evidence type="ECO:0000259" key="3">
    <source>
        <dbReference type="SMART" id="SM00903"/>
    </source>
</evidence>
<sequence>MSKSLNARAFREALGGFATGVTIITTRDEAGDPIGVTASSFNSVSLDPPLVLWSLAKDSRSLPAFRAKGEFAVHVLANGQEHLADTFARSGEDKFKGQEWHESATGVPLFELFVARFECRTAHEYDGGDHVILVGEVTEFEAQDLPPLIYQGGAYGQYRRLETKAEDLGEPPLTGPNS</sequence>
<organism evidence="4 5">
    <name type="scientific">Altererythrobacter lutimaris</name>
    <dbReference type="NCBI Taxonomy" id="2743979"/>
    <lineage>
        <taxon>Bacteria</taxon>
        <taxon>Pseudomonadati</taxon>
        <taxon>Pseudomonadota</taxon>
        <taxon>Alphaproteobacteria</taxon>
        <taxon>Sphingomonadales</taxon>
        <taxon>Erythrobacteraceae</taxon>
        <taxon>Altererythrobacter</taxon>
    </lineage>
</organism>
<dbReference type="PANTHER" id="PTHR30466:SF11">
    <property type="entry name" value="FLAVIN-DEPENDENT MONOOXYGENASE, REDUCTASE SUBUNIT HSAB"/>
    <property type="match status" value="1"/>
</dbReference>
<evidence type="ECO:0000313" key="5">
    <source>
        <dbReference type="Proteomes" id="UP000546031"/>
    </source>
</evidence>
<evidence type="ECO:0000256" key="2">
    <source>
        <dbReference type="ARBA" id="ARBA00023002"/>
    </source>
</evidence>
<dbReference type="InterPro" id="IPR050268">
    <property type="entry name" value="NADH-dep_flavin_reductase"/>
</dbReference>
<dbReference type="AlphaFoldDB" id="A0A850H6V9"/>
<keyword evidence="5" id="KW-1185">Reference proteome</keyword>
<dbReference type="SUPFAM" id="SSF50475">
    <property type="entry name" value="FMN-binding split barrel"/>
    <property type="match status" value="1"/>
</dbReference>
<accession>A0A850H6V9</accession>
<dbReference type="EMBL" id="JABWTA010000001">
    <property type="protein sequence ID" value="NVE94994.1"/>
    <property type="molecule type" value="Genomic_DNA"/>
</dbReference>
<dbReference type="RefSeq" id="WP_176273207.1">
    <property type="nucleotide sequence ID" value="NZ_JABWTA010000001.1"/>
</dbReference>
<dbReference type="SMART" id="SM00903">
    <property type="entry name" value="Flavin_Reduct"/>
    <property type="match status" value="1"/>
</dbReference>
<dbReference type="InterPro" id="IPR012349">
    <property type="entry name" value="Split_barrel_FMN-bd"/>
</dbReference>
<gene>
    <name evidence="4" type="ORF">HUO12_08805</name>
</gene>
<keyword evidence="2" id="KW-0560">Oxidoreductase</keyword>
<dbReference type="Pfam" id="PF01613">
    <property type="entry name" value="Flavin_Reduct"/>
    <property type="match status" value="1"/>
</dbReference>
<comment type="similarity">
    <text evidence="1">Belongs to the non-flavoprotein flavin reductase family.</text>
</comment>
<reference evidence="4 5" key="1">
    <citation type="submission" date="2020-06" db="EMBL/GenBank/DDBJ databases">
        <title>Altererythrobacter lutimaris sp. nov., a marine bacterium isolated from a tidal flat.</title>
        <authorList>
            <person name="Kim D."/>
            <person name="Yoo Y."/>
            <person name="Kim J.-J."/>
        </authorList>
    </citation>
    <scope>NUCLEOTIDE SEQUENCE [LARGE SCALE GENOMIC DNA]</scope>
    <source>
        <strain evidence="4 5">JGD-16</strain>
    </source>
</reference>
<evidence type="ECO:0000313" key="4">
    <source>
        <dbReference type="EMBL" id="NVE94994.1"/>
    </source>
</evidence>
<comment type="caution">
    <text evidence="4">The sequence shown here is derived from an EMBL/GenBank/DDBJ whole genome shotgun (WGS) entry which is preliminary data.</text>
</comment>
<proteinExistence type="inferred from homology"/>
<evidence type="ECO:0000256" key="1">
    <source>
        <dbReference type="ARBA" id="ARBA00008898"/>
    </source>
</evidence>
<dbReference type="Proteomes" id="UP000546031">
    <property type="component" value="Unassembled WGS sequence"/>
</dbReference>